<dbReference type="EMBL" id="LUGG01000009">
    <property type="protein sequence ID" value="OBZ72475.1"/>
    <property type="molecule type" value="Genomic_DNA"/>
</dbReference>
<dbReference type="PANTHER" id="PTHR43103">
    <property type="entry name" value="NUCLEOSIDE-DIPHOSPHATE-SUGAR EPIMERASE"/>
    <property type="match status" value="1"/>
</dbReference>
<dbReference type="InterPro" id="IPR000210">
    <property type="entry name" value="BTB/POZ_dom"/>
</dbReference>
<dbReference type="PANTHER" id="PTHR43103:SF5">
    <property type="entry name" value="4-EPIMERASE, PUTATIVE (AFU_ORTHOLOGUE AFUA_7G00360)-RELATED"/>
    <property type="match status" value="1"/>
</dbReference>
<sequence length="826" mass="91522">MESKYSAYNDNVKALEDERFLCVHDNTVDDGDVVLRSSNNTDFRVNKVILAAALRIFKNMFRTLQPITLWDGDLHPETRLPLVRSQEDYRMWNILLRMCYPFRKGDVLQLDDFPASLKAAQKYELEEISAQMRETLLAFVSAEPLQVLPIGCNMGWEREAKVAAQVAPYNIPANFSGFKRSGLGQITSGQLFQLVQWPMTSTRAGFEIAAPTLPDVKVSHISAHDLDIPTQSADIIIRSSDGIDIHAHTIVLSIASQKLARVLRESSRHVATAGLPVAVFPENSRVLWSLLRFCYPFIAPELDYCDVAEVLEAAKKYEVPRAIDLARKRWTKYVRAEPLRAYFVAFARGWVNEVKEAAKYAVFIPKDHYIPEMDRVSAEAYWRLLDYRRRSAAALAIALAPNDMTETTNACNRKMSSDAFDKVNGFNTYDRLEIGALLTLTTKAGLDHEAIIASIAQVVALQYHKPGNAYGGPIAIQLRADAQAVVSRIMVLQGRLDRELSKVSAPTSDPRVLPAPHDLMPRPSHRVDRHRSPSTSPPPPPPTNTTPEMKIAVTGCNGDVGTRVVAAARAQGHEVVGIDATPALAPTDKGYVFVQADLRAYDAALAALRGCDAVVHLAACRTPGDYVAETHNTNVVVSWNVLRAAAELGITRVAQASSVNVVALVWALQPDLDYLPLDEDHPCRPDEPYGLSKGQDMRVASRHTSAALPAHAHREPAPELGAPPARVRTPTGPCPPQERPLGYVQQDSAADAFLRAVDLADTRWAGHERFFIAAPDTSEDVESKVLWERFWSTIPIREGWLVGRRGFFDCAKAERLLGWVHRNPVE</sequence>
<evidence type="ECO:0000256" key="2">
    <source>
        <dbReference type="ARBA" id="ARBA00023002"/>
    </source>
</evidence>
<dbReference type="SUPFAM" id="SSF54695">
    <property type="entry name" value="POZ domain"/>
    <property type="match status" value="1"/>
</dbReference>
<dbReference type="PROSITE" id="PS50097">
    <property type="entry name" value="BTB"/>
    <property type="match status" value="1"/>
</dbReference>
<dbReference type="Gene3D" id="3.30.710.10">
    <property type="entry name" value="Potassium Channel Kv1.1, Chain A"/>
    <property type="match status" value="2"/>
</dbReference>
<keyword evidence="2" id="KW-0560">Oxidoreductase</keyword>
<feature type="region of interest" description="Disordered" evidence="4">
    <location>
        <begin position="685"/>
        <end position="736"/>
    </location>
</feature>
<feature type="compositionally biased region" description="Pro residues" evidence="4">
    <location>
        <begin position="535"/>
        <end position="544"/>
    </location>
</feature>
<proteinExistence type="inferred from homology"/>
<keyword evidence="3" id="KW-0520">NAD</keyword>
<reference evidence="6 7" key="1">
    <citation type="submission" date="2016-03" db="EMBL/GenBank/DDBJ databases">
        <title>Whole genome sequencing of Grifola frondosa 9006-11.</title>
        <authorList>
            <person name="Min B."/>
            <person name="Park H."/>
            <person name="Kim J.-G."/>
            <person name="Cho H."/>
            <person name="Oh Y.-L."/>
            <person name="Kong W.-S."/>
            <person name="Choi I.-G."/>
        </authorList>
    </citation>
    <scope>NUCLEOTIDE SEQUENCE [LARGE SCALE GENOMIC DNA]</scope>
    <source>
        <strain evidence="6 7">9006-11</strain>
    </source>
</reference>
<dbReference type="SUPFAM" id="SSF51735">
    <property type="entry name" value="NAD(P)-binding Rossmann-fold domains"/>
    <property type="match status" value="1"/>
</dbReference>
<comment type="similarity">
    <text evidence="1">Belongs to the NAD(P)-dependent epimerase/dehydratase family.</text>
</comment>
<protein>
    <submittedName>
        <fullName evidence="6">GDP-mannose 3,5-epimerase 1</fullName>
    </submittedName>
</protein>
<dbReference type="Pfam" id="PF00651">
    <property type="entry name" value="BTB"/>
    <property type="match status" value="2"/>
</dbReference>
<dbReference type="OrthoDB" id="202470at2759"/>
<evidence type="ECO:0000313" key="6">
    <source>
        <dbReference type="EMBL" id="OBZ72475.1"/>
    </source>
</evidence>
<dbReference type="InterPro" id="IPR001509">
    <property type="entry name" value="Epimerase_deHydtase"/>
</dbReference>
<evidence type="ECO:0000256" key="3">
    <source>
        <dbReference type="ARBA" id="ARBA00023027"/>
    </source>
</evidence>
<name>A0A1C7M689_GRIFR</name>
<evidence type="ECO:0000256" key="1">
    <source>
        <dbReference type="ARBA" id="ARBA00007637"/>
    </source>
</evidence>
<organism evidence="6 7">
    <name type="scientific">Grifola frondosa</name>
    <name type="common">Maitake</name>
    <name type="synonym">Polyporus frondosus</name>
    <dbReference type="NCBI Taxonomy" id="5627"/>
    <lineage>
        <taxon>Eukaryota</taxon>
        <taxon>Fungi</taxon>
        <taxon>Dikarya</taxon>
        <taxon>Basidiomycota</taxon>
        <taxon>Agaricomycotina</taxon>
        <taxon>Agaricomycetes</taxon>
        <taxon>Polyporales</taxon>
        <taxon>Grifolaceae</taxon>
        <taxon>Grifola</taxon>
    </lineage>
</organism>
<feature type="domain" description="BTB" evidence="5">
    <location>
        <begin position="31"/>
        <end position="63"/>
    </location>
</feature>
<dbReference type="Gene3D" id="3.40.50.720">
    <property type="entry name" value="NAD(P)-binding Rossmann-like Domain"/>
    <property type="match status" value="1"/>
</dbReference>
<dbReference type="CDD" id="cd18186">
    <property type="entry name" value="BTB_POZ_ZBTB_KLHL-like"/>
    <property type="match status" value="1"/>
</dbReference>
<dbReference type="GO" id="GO:0016491">
    <property type="term" value="F:oxidoreductase activity"/>
    <property type="evidence" value="ECO:0007669"/>
    <property type="project" value="UniProtKB-KW"/>
</dbReference>
<dbReference type="InterPro" id="IPR011333">
    <property type="entry name" value="SKP1/BTB/POZ_sf"/>
</dbReference>
<accession>A0A1C7M689</accession>
<evidence type="ECO:0000256" key="4">
    <source>
        <dbReference type="SAM" id="MobiDB-lite"/>
    </source>
</evidence>
<feature type="region of interest" description="Disordered" evidence="4">
    <location>
        <begin position="499"/>
        <end position="548"/>
    </location>
</feature>
<dbReference type="InterPro" id="IPR036291">
    <property type="entry name" value="NAD(P)-bd_dom_sf"/>
</dbReference>
<dbReference type="STRING" id="5627.A0A1C7M689"/>
<dbReference type="Pfam" id="PF01370">
    <property type="entry name" value="Epimerase"/>
    <property type="match status" value="1"/>
</dbReference>
<dbReference type="Proteomes" id="UP000092993">
    <property type="component" value="Unassembled WGS sequence"/>
</dbReference>
<dbReference type="AlphaFoldDB" id="A0A1C7M689"/>
<evidence type="ECO:0000259" key="5">
    <source>
        <dbReference type="PROSITE" id="PS50097"/>
    </source>
</evidence>
<keyword evidence="7" id="KW-1185">Reference proteome</keyword>
<dbReference type="SMART" id="SM00225">
    <property type="entry name" value="BTB"/>
    <property type="match status" value="2"/>
</dbReference>
<evidence type="ECO:0000313" key="7">
    <source>
        <dbReference type="Proteomes" id="UP000092993"/>
    </source>
</evidence>
<gene>
    <name evidence="6" type="primary">GME-1</name>
    <name evidence="6" type="ORF">A0H81_07644</name>
</gene>
<comment type="caution">
    <text evidence="6">The sequence shown here is derived from an EMBL/GenBank/DDBJ whole genome shotgun (WGS) entry which is preliminary data.</text>
</comment>